<evidence type="ECO:0000256" key="10">
    <source>
        <dbReference type="ARBA" id="ARBA00023160"/>
    </source>
</evidence>
<gene>
    <name evidence="13" type="ORF">SDC9_104412</name>
</gene>
<dbReference type="InterPro" id="IPR029069">
    <property type="entry name" value="HotDog_dom_sf"/>
</dbReference>
<name>A0A645AWQ7_9ZZZZ</name>
<comment type="similarity">
    <text evidence="2">Belongs to the acyl-ACP thioesterase family.</text>
</comment>
<dbReference type="Pfam" id="PF01643">
    <property type="entry name" value="Acyl-ACP_TE"/>
    <property type="match status" value="1"/>
</dbReference>
<evidence type="ECO:0000259" key="12">
    <source>
        <dbReference type="Pfam" id="PF20791"/>
    </source>
</evidence>
<dbReference type="GO" id="GO:0000036">
    <property type="term" value="F:acyl carrier activity"/>
    <property type="evidence" value="ECO:0007669"/>
    <property type="project" value="TreeGrafter"/>
</dbReference>
<keyword evidence="4" id="KW-0150">Chloroplast</keyword>
<keyword evidence="6" id="KW-0378">Hydrolase</keyword>
<dbReference type="InterPro" id="IPR049427">
    <property type="entry name" value="Acyl-ACP_TE_C"/>
</dbReference>
<reference evidence="13" key="1">
    <citation type="submission" date="2019-08" db="EMBL/GenBank/DDBJ databases">
        <authorList>
            <person name="Kucharzyk K."/>
            <person name="Murdoch R.W."/>
            <person name="Higgins S."/>
            <person name="Loffler F."/>
        </authorList>
    </citation>
    <scope>NUCLEOTIDE SEQUENCE</scope>
</reference>
<feature type="domain" description="Acyl-ACP thioesterase N-terminal hotdog" evidence="11">
    <location>
        <begin position="4"/>
        <end position="119"/>
    </location>
</feature>
<dbReference type="Pfam" id="PF20791">
    <property type="entry name" value="Acyl-ACP_TE_C"/>
    <property type="match status" value="1"/>
</dbReference>
<keyword evidence="10" id="KW-0275">Fatty acid biosynthesis</keyword>
<dbReference type="PANTHER" id="PTHR31727">
    <property type="entry name" value="OLEOYL-ACYL CARRIER PROTEIN THIOESTERASE 1, CHLOROPLASTIC"/>
    <property type="match status" value="1"/>
</dbReference>
<evidence type="ECO:0000256" key="9">
    <source>
        <dbReference type="ARBA" id="ARBA00023098"/>
    </source>
</evidence>
<evidence type="ECO:0000256" key="4">
    <source>
        <dbReference type="ARBA" id="ARBA00022528"/>
    </source>
</evidence>
<keyword evidence="8" id="KW-0809">Transit peptide</keyword>
<evidence type="ECO:0000256" key="8">
    <source>
        <dbReference type="ARBA" id="ARBA00022946"/>
    </source>
</evidence>
<accession>A0A645AWQ7</accession>
<evidence type="ECO:0008006" key="14">
    <source>
        <dbReference type="Google" id="ProtNLM"/>
    </source>
</evidence>
<comment type="subcellular location">
    <subcellularLocation>
        <location evidence="1">Plastid</location>
        <location evidence="1">Chloroplast</location>
    </subcellularLocation>
</comment>
<comment type="caution">
    <text evidence="13">The sequence shown here is derived from an EMBL/GenBank/DDBJ whole genome shotgun (WGS) entry which is preliminary data.</text>
</comment>
<dbReference type="EMBL" id="VSSQ01016348">
    <property type="protein sequence ID" value="MPM57590.1"/>
    <property type="molecule type" value="Genomic_DNA"/>
</dbReference>
<evidence type="ECO:0000256" key="6">
    <source>
        <dbReference type="ARBA" id="ARBA00022801"/>
    </source>
</evidence>
<evidence type="ECO:0000313" key="13">
    <source>
        <dbReference type="EMBL" id="MPM57590.1"/>
    </source>
</evidence>
<dbReference type="AlphaFoldDB" id="A0A645AWQ7"/>
<protein>
    <recommendedName>
        <fullName evidence="14">Acyl-ACP thioesterase</fullName>
    </recommendedName>
</protein>
<organism evidence="13">
    <name type="scientific">bioreactor metagenome</name>
    <dbReference type="NCBI Taxonomy" id="1076179"/>
    <lineage>
        <taxon>unclassified sequences</taxon>
        <taxon>metagenomes</taxon>
        <taxon>ecological metagenomes</taxon>
    </lineage>
</organism>
<dbReference type="Gene3D" id="3.10.129.10">
    <property type="entry name" value="Hotdog Thioesterase"/>
    <property type="match status" value="2"/>
</dbReference>
<feature type="domain" description="Acyl-ACP thioesterase-like C-terminal" evidence="12">
    <location>
        <begin position="149"/>
        <end position="228"/>
    </location>
</feature>
<keyword evidence="5" id="KW-0934">Plastid</keyword>
<dbReference type="InterPro" id="IPR045023">
    <property type="entry name" value="FATA/B"/>
</dbReference>
<evidence type="ECO:0000256" key="7">
    <source>
        <dbReference type="ARBA" id="ARBA00022832"/>
    </source>
</evidence>
<dbReference type="GO" id="GO:0016297">
    <property type="term" value="F:fatty acyl-[ACP] hydrolase activity"/>
    <property type="evidence" value="ECO:0007669"/>
    <property type="project" value="InterPro"/>
</dbReference>
<dbReference type="GO" id="GO:0009507">
    <property type="term" value="C:chloroplast"/>
    <property type="evidence" value="ECO:0007669"/>
    <property type="project" value="UniProtKB-SubCell"/>
</dbReference>
<keyword evidence="7" id="KW-0276">Fatty acid metabolism</keyword>
<proteinExistence type="inferred from homology"/>
<evidence type="ECO:0000256" key="3">
    <source>
        <dbReference type="ARBA" id="ARBA00022516"/>
    </source>
</evidence>
<keyword evidence="9" id="KW-0443">Lipid metabolism</keyword>
<keyword evidence="3" id="KW-0444">Lipid biosynthesis</keyword>
<evidence type="ECO:0000259" key="11">
    <source>
        <dbReference type="Pfam" id="PF01643"/>
    </source>
</evidence>
<dbReference type="PANTHER" id="PTHR31727:SF6">
    <property type="entry name" value="OLEOYL-ACYL CARRIER PROTEIN THIOESTERASE 1, CHLOROPLASTIC"/>
    <property type="match status" value="1"/>
</dbReference>
<sequence>MDKKRKYQFQISTQHIDFQKKVSLSSLFHLILKAAGKDADHNGFGLLKLQSEDYTWVLSRFVMDMERFPLENETITIETWIQDVAAMFTTRNFRIANEEDRLIGYASSSWAVIDMKTRESILLDTLPSLNGFILAETTPIGVPTRIANIKGDIANRFEVKYSHIDVNRHASSPFYIQWIADCFSLDFYLKHKLKRFEINFLKEITFGDTGVVYQKQKAENDYFFQLVTLEKGIACRARMLFEDEETG</sequence>
<evidence type="ECO:0000256" key="1">
    <source>
        <dbReference type="ARBA" id="ARBA00004229"/>
    </source>
</evidence>
<dbReference type="CDD" id="cd00586">
    <property type="entry name" value="4HBT"/>
    <property type="match status" value="1"/>
</dbReference>
<dbReference type="InterPro" id="IPR002864">
    <property type="entry name" value="Acyl-ACP_thioesterase_NHD"/>
</dbReference>
<dbReference type="SUPFAM" id="SSF54637">
    <property type="entry name" value="Thioesterase/thiol ester dehydrase-isomerase"/>
    <property type="match status" value="2"/>
</dbReference>
<evidence type="ECO:0000256" key="5">
    <source>
        <dbReference type="ARBA" id="ARBA00022640"/>
    </source>
</evidence>
<evidence type="ECO:0000256" key="2">
    <source>
        <dbReference type="ARBA" id="ARBA00006500"/>
    </source>
</evidence>